<reference evidence="3" key="1">
    <citation type="submission" date="2019-09" db="EMBL/GenBank/DDBJ databases">
        <title>Antimicrobial potential of Antarctic Bacteria.</title>
        <authorList>
            <person name="Benaud N."/>
            <person name="Edwards R.J."/>
            <person name="Ferrari B.C."/>
        </authorList>
    </citation>
    <scope>NUCLEOTIDE SEQUENCE [LARGE SCALE GENOMIC DNA]</scope>
    <source>
        <strain evidence="3">INR9</strain>
    </source>
</reference>
<proteinExistence type="predicted"/>
<dbReference type="EMBL" id="CP043641">
    <property type="protein sequence ID" value="QNE36683.1"/>
    <property type="molecule type" value="Genomic_DNA"/>
</dbReference>
<dbReference type="Proteomes" id="UP000515511">
    <property type="component" value="Chromosome"/>
</dbReference>
<dbReference type="RefSeq" id="WP_185276121.1">
    <property type="nucleotide sequence ID" value="NZ_CP043641.1"/>
</dbReference>
<protein>
    <submittedName>
        <fullName evidence="2">Uncharacterized protein</fullName>
    </submittedName>
</protein>
<name>A0A7G6YDW8_9MICO</name>
<dbReference type="AlphaFoldDB" id="A0A7G6YDW8"/>
<evidence type="ECO:0000313" key="3">
    <source>
        <dbReference type="Proteomes" id="UP000515511"/>
    </source>
</evidence>
<evidence type="ECO:0000256" key="1">
    <source>
        <dbReference type="SAM" id="MobiDB-lite"/>
    </source>
</evidence>
<feature type="region of interest" description="Disordered" evidence="1">
    <location>
        <begin position="35"/>
        <end position="73"/>
    </location>
</feature>
<evidence type="ECO:0000313" key="2">
    <source>
        <dbReference type="EMBL" id="QNE36683.1"/>
    </source>
</evidence>
<gene>
    <name evidence="2" type="ORF">F1C12_17225</name>
</gene>
<dbReference type="KEGG" id="lse:F1C12_17225"/>
<sequence length="222" mass="21909">MRRPSQRTWIILGLSAAVVIAAGAFVISQAPVQAPTTAAGSSPTASHSTPATGSGSKPGSTGSTDTPLAPVTPPAVTKRYTTEVLPAAPATSPALPPTTPLPYPVSAPLPKSAAAVGALAAGYPTSVLPQAPGSTIKTSSIASQSNHLQVTLTAGSTQQVTDVVAFYRGILAKYGMYDSAAPALAGSTSALFVRGGNSVTLTVTPATSGTTYALFAAFTAAG</sequence>
<organism evidence="2 3">
    <name type="scientific">Leifsonia shinshuensis</name>
    <dbReference type="NCBI Taxonomy" id="150026"/>
    <lineage>
        <taxon>Bacteria</taxon>
        <taxon>Bacillati</taxon>
        <taxon>Actinomycetota</taxon>
        <taxon>Actinomycetes</taxon>
        <taxon>Micrococcales</taxon>
        <taxon>Microbacteriaceae</taxon>
        <taxon>Leifsonia</taxon>
    </lineage>
</organism>
<accession>A0A7G6YDW8</accession>